<dbReference type="InterPro" id="IPR022463">
    <property type="entry name" value="1-PFruKinase"/>
</dbReference>
<evidence type="ECO:0000313" key="10">
    <source>
        <dbReference type="EMBL" id="UUX33306.1"/>
    </source>
</evidence>
<proteinExistence type="inferred from homology"/>
<accession>A0ABY5P3N1</accession>
<dbReference type="NCBIfam" id="TIGR03168">
    <property type="entry name" value="1-PFK"/>
    <property type="match status" value="1"/>
</dbReference>
<evidence type="ECO:0000256" key="4">
    <source>
        <dbReference type="ARBA" id="ARBA00022777"/>
    </source>
</evidence>
<feature type="domain" description="Carbohydrate kinase PfkB" evidence="9">
    <location>
        <begin position="11"/>
        <end position="287"/>
    </location>
</feature>
<protein>
    <recommendedName>
        <fullName evidence="7">Tagatose-6-phosphate kinase</fullName>
        <ecNumber evidence="7">2.7.1.144</ecNumber>
    </recommendedName>
</protein>
<dbReference type="InterPro" id="IPR017583">
    <property type="entry name" value="Tagatose/fructose_Pkinase"/>
</dbReference>
<dbReference type="InterPro" id="IPR011611">
    <property type="entry name" value="PfkB_dom"/>
</dbReference>
<dbReference type="CDD" id="cd01164">
    <property type="entry name" value="FruK_PfkB_like"/>
    <property type="match status" value="1"/>
</dbReference>
<dbReference type="NCBIfam" id="TIGR03828">
    <property type="entry name" value="pfkB"/>
    <property type="match status" value="1"/>
</dbReference>
<comment type="catalytic activity">
    <reaction evidence="7">
        <text>D-tagatofuranose 6-phosphate + ATP = D-tagatofuranose 1,6-bisphosphate + ADP + H(+)</text>
        <dbReference type="Rhea" id="RHEA:12420"/>
        <dbReference type="ChEBI" id="CHEBI:15378"/>
        <dbReference type="ChEBI" id="CHEBI:30616"/>
        <dbReference type="ChEBI" id="CHEBI:58694"/>
        <dbReference type="ChEBI" id="CHEBI:58695"/>
        <dbReference type="ChEBI" id="CHEBI:456216"/>
        <dbReference type="EC" id="2.7.1.144"/>
    </reaction>
</comment>
<evidence type="ECO:0000256" key="1">
    <source>
        <dbReference type="ARBA" id="ARBA00005380"/>
    </source>
</evidence>
<keyword evidence="7" id="KW-0423">Lactose metabolism</keyword>
<dbReference type="EC" id="2.7.1.144" evidence="7"/>
<evidence type="ECO:0000256" key="5">
    <source>
        <dbReference type="ARBA" id="ARBA00022840"/>
    </source>
</evidence>
<dbReference type="GO" id="GO:0008662">
    <property type="term" value="F:1-phosphofructokinase activity"/>
    <property type="evidence" value="ECO:0007669"/>
    <property type="project" value="UniProtKB-EC"/>
</dbReference>
<evidence type="ECO:0000259" key="9">
    <source>
        <dbReference type="Pfam" id="PF00294"/>
    </source>
</evidence>
<sequence length="307" mass="33059">MLYTITFNPAVDVVMNLDNLQLGALNRVEKDSYVAGGKGINISVLLKRLGYDNVATGFIGGFTGDFIHDSLTAEGVKPEFIKLDAMTRINVKLKAQEETEINGKGPVIDAANIEKLFNYFEERLTEGDAVFLAGNTAPGMTSDHFVRMAQLCQIRKAHFVLDTNKDLLTACLAYHPFLIKPNADELSEIFQTPIDSLASVIHYAKELQVLGATNIIVSLGGKGAVLLTETGDVYQSYVPKGQVINSVGAGDSMVAGFVAKYIETQDYVESLKQGAACGSATAFSVGIAQADLVDALVKEIKVERIGE</sequence>
<evidence type="ECO:0000256" key="2">
    <source>
        <dbReference type="ARBA" id="ARBA00022679"/>
    </source>
</evidence>
<dbReference type="PROSITE" id="PS00583">
    <property type="entry name" value="PFKB_KINASES_1"/>
    <property type="match status" value="1"/>
</dbReference>
<organism evidence="10 11">
    <name type="scientific">Fundicoccus culcitae</name>
    <dbReference type="NCBI Taxonomy" id="2969821"/>
    <lineage>
        <taxon>Bacteria</taxon>
        <taxon>Bacillati</taxon>
        <taxon>Bacillota</taxon>
        <taxon>Bacilli</taxon>
        <taxon>Lactobacillales</taxon>
        <taxon>Aerococcaceae</taxon>
        <taxon>Fundicoccus</taxon>
    </lineage>
</organism>
<dbReference type="Gene3D" id="3.40.1190.20">
    <property type="match status" value="1"/>
</dbReference>
<dbReference type="Pfam" id="PF00294">
    <property type="entry name" value="PfkB"/>
    <property type="match status" value="1"/>
</dbReference>
<dbReference type="Proteomes" id="UP001315967">
    <property type="component" value="Chromosome"/>
</dbReference>
<evidence type="ECO:0000256" key="8">
    <source>
        <dbReference type="RuleBase" id="RU369061"/>
    </source>
</evidence>
<comment type="similarity">
    <text evidence="7">Belongs to the carbohydrate kinase PfkB family. LacC subfamily.</text>
</comment>
<dbReference type="PIRSF" id="PIRSF000535">
    <property type="entry name" value="1PFK/6PFK/LacC"/>
    <property type="match status" value="1"/>
</dbReference>
<keyword evidence="11" id="KW-1185">Reference proteome</keyword>
<evidence type="ECO:0000256" key="6">
    <source>
        <dbReference type="ARBA" id="ARBA00047745"/>
    </source>
</evidence>
<dbReference type="InterPro" id="IPR029056">
    <property type="entry name" value="Ribokinase-like"/>
</dbReference>
<dbReference type="PROSITE" id="PS00584">
    <property type="entry name" value="PFKB_KINASES_2"/>
    <property type="match status" value="1"/>
</dbReference>
<gene>
    <name evidence="10" type="primary">pfkB</name>
    <name evidence="10" type="ORF">NRE15_10385</name>
</gene>
<dbReference type="RefSeq" id="WP_313792807.1">
    <property type="nucleotide sequence ID" value="NZ_CP102453.1"/>
</dbReference>
<comment type="catalytic activity">
    <reaction evidence="6 8">
        <text>beta-D-fructose 1-phosphate + ATP = beta-D-fructose 1,6-bisphosphate + ADP + H(+)</text>
        <dbReference type="Rhea" id="RHEA:14213"/>
        <dbReference type="ChEBI" id="CHEBI:15378"/>
        <dbReference type="ChEBI" id="CHEBI:30616"/>
        <dbReference type="ChEBI" id="CHEBI:32966"/>
        <dbReference type="ChEBI" id="CHEBI:138881"/>
        <dbReference type="ChEBI" id="CHEBI:456216"/>
        <dbReference type="EC" id="2.7.1.56"/>
    </reaction>
</comment>
<keyword evidence="2 7" id="KW-0808">Transferase</keyword>
<comment type="function">
    <text evidence="8">Catalyzes the ATP-dependent phosphorylation of fructose-l-phosphate to fructose-l,6-bisphosphate.</text>
</comment>
<dbReference type="InterPro" id="IPR002173">
    <property type="entry name" value="Carboh/pur_kinase_PfkB_CS"/>
</dbReference>
<dbReference type="PANTHER" id="PTHR46566">
    <property type="entry name" value="1-PHOSPHOFRUCTOKINASE-RELATED"/>
    <property type="match status" value="1"/>
</dbReference>
<evidence type="ECO:0000256" key="7">
    <source>
        <dbReference type="PIRNR" id="PIRNR000535"/>
    </source>
</evidence>
<comment type="pathway">
    <text evidence="7">Carbohydrate metabolism; D-tagatose 6-phosphate degradation; D-glyceraldehyde 3-phosphate and glycerone phosphate from D-tagatose 6-phosphate: step 1/2.</text>
</comment>
<dbReference type="EMBL" id="CP102453">
    <property type="protein sequence ID" value="UUX33306.1"/>
    <property type="molecule type" value="Genomic_DNA"/>
</dbReference>
<keyword evidence="4 8" id="KW-0418">Kinase</keyword>
<dbReference type="SUPFAM" id="SSF53613">
    <property type="entry name" value="Ribokinase-like"/>
    <property type="match status" value="1"/>
</dbReference>
<evidence type="ECO:0000256" key="3">
    <source>
        <dbReference type="ARBA" id="ARBA00022741"/>
    </source>
</evidence>
<keyword evidence="3 7" id="KW-0547">Nucleotide-binding</keyword>
<reference evidence="10 11" key="1">
    <citation type="submission" date="2022-08" db="EMBL/GenBank/DDBJ databases">
        <title>Aerococcaceae sp. nov isolated from spoiled eye mask.</title>
        <authorList>
            <person name="Zhou G."/>
            <person name="Xie X.-B."/>
            <person name="Shi Q.-S."/>
            <person name="Wang Y.-S."/>
            <person name="Wen X."/>
            <person name="Peng H."/>
            <person name="Yang X.-J."/>
            <person name="Tao H.-B."/>
            <person name="Huang X.-M."/>
        </authorList>
    </citation>
    <scope>NUCLEOTIDE SEQUENCE [LARGE SCALE GENOMIC DNA]</scope>
    <source>
        <strain evidence="11">DM20194951</strain>
    </source>
</reference>
<keyword evidence="5 7" id="KW-0067">ATP-binding</keyword>
<evidence type="ECO:0000313" key="11">
    <source>
        <dbReference type="Proteomes" id="UP001315967"/>
    </source>
</evidence>
<comment type="similarity">
    <text evidence="1">Belongs to the carbohydrate kinase pfkB family.</text>
</comment>
<dbReference type="PANTHER" id="PTHR46566:SF1">
    <property type="entry name" value="1-PHOSPHOFRUCTOKINASE"/>
    <property type="match status" value="1"/>
</dbReference>
<name>A0ABY5P3N1_9LACT</name>